<proteinExistence type="predicted"/>
<dbReference type="EMBL" id="JACASE010000015">
    <property type="protein sequence ID" value="KAF6405352.1"/>
    <property type="molecule type" value="Genomic_DNA"/>
</dbReference>
<accession>A0A7J8C3C8</accession>
<reference evidence="1 2" key="1">
    <citation type="journal article" date="2020" name="Nature">
        <title>Six reference-quality genomes reveal evolution of bat adaptations.</title>
        <authorList>
            <person name="Jebb D."/>
            <person name="Huang Z."/>
            <person name="Pippel M."/>
            <person name="Hughes G.M."/>
            <person name="Lavrichenko K."/>
            <person name="Devanna P."/>
            <person name="Winkler S."/>
            <person name="Jermiin L.S."/>
            <person name="Skirmuntt E.C."/>
            <person name="Katzourakis A."/>
            <person name="Burkitt-Gray L."/>
            <person name="Ray D.A."/>
            <person name="Sullivan K.A.M."/>
            <person name="Roscito J.G."/>
            <person name="Kirilenko B.M."/>
            <person name="Davalos L.M."/>
            <person name="Corthals A.P."/>
            <person name="Power M.L."/>
            <person name="Jones G."/>
            <person name="Ransome R.D."/>
            <person name="Dechmann D.K.N."/>
            <person name="Locatelli A.G."/>
            <person name="Puechmaille S.J."/>
            <person name="Fedrigo O."/>
            <person name="Jarvis E.D."/>
            <person name="Hiller M."/>
            <person name="Vernes S.C."/>
            <person name="Myers E.W."/>
            <person name="Teeling E.C."/>
        </authorList>
    </citation>
    <scope>NUCLEOTIDE SEQUENCE [LARGE SCALE GENOMIC DNA]</scope>
    <source>
        <strain evidence="1">MRouAeg1</strain>
        <tissue evidence="1">Muscle</tissue>
    </source>
</reference>
<keyword evidence="2" id="KW-1185">Reference proteome</keyword>
<dbReference type="AlphaFoldDB" id="A0A7J8C3C8"/>
<evidence type="ECO:0000313" key="2">
    <source>
        <dbReference type="Proteomes" id="UP000593571"/>
    </source>
</evidence>
<gene>
    <name evidence="1" type="ORF">HJG63_013985</name>
</gene>
<sequence>MSRELQDVDLAEVKPLVEKGEVSGDAPGCRHHTPLTHGHTCVHTLTCAPTASLFRQVLLSRNAKGQEVSVHVPAWPPSAMARWAGPLAHLSVLFCPRFTYPAA</sequence>
<name>A0A7J8C3C8_ROUAE</name>
<comment type="caution">
    <text evidence="1">The sequence shown here is derived from an EMBL/GenBank/DDBJ whole genome shotgun (WGS) entry which is preliminary data.</text>
</comment>
<dbReference type="Proteomes" id="UP000593571">
    <property type="component" value="Unassembled WGS sequence"/>
</dbReference>
<organism evidence="1 2">
    <name type="scientific">Rousettus aegyptiacus</name>
    <name type="common">Egyptian fruit bat</name>
    <name type="synonym">Pteropus aegyptiacus</name>
    <dbReference type="NCBI Taxonomy" id="9407"/>
    <lineage>
        <taxon>Eukaryota</taxon>
        <taxon>Metazoa</taxon>
        <taxon>Chordata</taxon>
        <taxon>Craniata</taxon>
        <taxon>Vertebrata</taxon>
        <taxon>Euteleostomi</taxon>
        <taxon>Mammalia</taxon>
        <taxon>Eutheria</taxon>
        <taxon>Laurasiatheria</taxon>
        <taxon>Chiroptera</taxon>
        <taxon>Yinpterochiroptera</taxon>
        <taxon>Pteropodoidea</taxon>
        <taxon>Pteropodidae</taxon>
        <taxon>Rousettinae</taxon>
        <taxon>Rousettus</taxon>
    </lineage>
</organism>
<evidence type="ECO:0000313" key="1">
    <source>
        <dbReference type="EMBL" id="KAF6405352.1"/>
    </source>
</evidence>
<protein>
    <submittedName>
        <fullName evidence="1">N-myc downstream regulated 1</fullName>
    </submittedName>
</protein>